<dbReference type="InterPro" id="IPR000192">
    <property type="entry name" value="Aminotrans_V_dom"/>
</dbReference>
<feature type="compositionally biased region" description="Basic and acidic residues" evidence="2">
    <location>
        <begin position="1"/>
        <end position="12"/>
    </location>
</feature>
<evidence type="ECO:0000313" key="5">
    <source>
        <dbReference type="Proteomes" id="UP000886520"/>
    </source>
</evidence>
<proteinExistence type="predicted"/>
<feature type="domain" description="Aminotransferase class V" evidence="3">
    <location>
        <begin position="145"/>
        <end position="580"/>
    </location>
</feature>
<reference evidence="4" key="1">
    <citation type="submission" date="2021-01" db="EMBL/GenBank/DDBJ databases">
        <title>Adiantum capillus-veneris genome.</title>
        <authorList>
            <person name="Fang Y."/>
            <person name="Liao Q."/>
        </authorList>
    </citation>
    <scope>NUCLEOTIDE SEQUENCE</scope>
    <source>
        <strain evidence="4">H3</strain>
        <tissue evidence="4">Leaf</tissue>
    </source>
</reference>
<protein>
    <recommendedName>
        <fullName evidence="3">Aminotransferase class V domain-containing protein</fullName>
    </recommendedName>
</protein>
<dbReference type="InterPro" id="IPR015424">
    <property type="entry name" value="PyrdxlP-dep_Trfase"/>
</dbReference>
<dbReference type="PANTHER" id="PTHR43586:SF8">
    <property type="entry name" value="CYSTEINE DESULFURASE 1, CHLOROPLASTIC"/>
    <property type="match status" value="1"/>
</dbReference>
<dbReference type="PANTHER" id="PTHR43586">
    <property type="entry name" value="CYSTEINE DESULFURASE"/>
    <property type="match status" value="1"/>
</dbReference>
<dbReference type="OrthoDB" id="420046at2759"/>
<dbReference type="AlphaFoldDB" id="A0A9D4U6U2"/>
<evidence type="ECO:0000256" key="1">
    <source>
        <dbReference type="ARBA" id="ARBA00022898"/>
    </source>
</evidence>
<dbReference type="Gene3D" id="3.40.640.10">
    <property type="entry name" value="Type I PLP-dependent aspartate aminotransferase-like (Major domain)"/>
    <property type="match status" value="1"/>
</dbReference>
<dbReference type="SUPFAM" id="SSF53383">
    <property type="entry name" value="PLP-dependent transferases"/>
    <property type="match status" value="1"/>
</dbReference>
<dbReference type="Proteomes" id="UP000886520">
    <property type="component" value="Chromosome 22"/>
</dbReference>
<name>A0A9D4U6U2_ADICA</name>
<evidence type="ECO:0000313" key="4">
    <source>
        <dbReference type="EMBL" id="KAI5062082.1"/>
    </source>
</evidence>
<feature type="region of interest" description="Disordered" evidence="2">
    <location>
        <begin position="1"/>
        <end position="26"/>
    </location>
</feature>
<keyword evidence="5" id="KW-1185">Reference proteome</keyword>
<gene>
    <name evidence="4" type="ORF">GOP47_0022621</name>
</gene>
<comment type="caution">
    <text evidence="4">The sequence shown here is derived from an EMBL/GenBank/DDBJ whole genome shotgun (WGS) entry which is preliminary data.</text>
</comment>
<evidence type="ECO:0000256" key="2">
    <source>
        <dbReference type="SAM" id="MobiDB-lite"/>
    </source>
</evidence>
<dbReference type="Pfam" id="PF00266">
    <property type="entry name" value="Aminotran_5"/>
    <property type="match status" value="1"/>
</dbReference>
<accession>A0A9D4U6U2</accession>
<sequence length="676" mass="75403">MATGEAQRELRSLKPANGERTPSVSSFKSGWSLCAIDSPLPFCRRRPSRLLKYSNLTHKEEPNCGLESMEDSIAVKEEMSASLKLTKSKSSRRVGDFMEEDALSTILDSPKADLSSAEKLEWLRGQLIGDKLEFVTPFGKRQLLYVDHTASGRSLVFIEKFIVQYVLPFYGNTHTEDSFVGRRTTSMVRKSAKYIKRCLGGTSNDALLFCGSGCTGALKRLQEVMGIAVPSTLRSQVLDNMMEEERWVVFTGPYEHHSNLLSWRQSLAEVVEIPADEEGFIDLVALETALESPLYQRRRKLGSFSACSNVTGLITDTRAIARLLHRHGAFACFDFAASAPHVQIDMRSSDKDGYDAVVLSPHKFMGGPNTPGVLLMRKSLYMLGKCPPSTCGGGTVSYVNGFNEEDTLYVKHIEEREDGGTPQIVQKIRCALVFWVKDFIGTSVVEQRESFFIKKAITRLSDNPKIKLLGNIAAKRAPVLSFLVFSTSKESSAFHLSACVTQGKPLHGRFVVKLLNDLFGIQARGGCACAGPYGHLLLGVGRNQSLKLRSAIKRGYEGLKPGWARLSFSYDMTDEEVEYVLAAIEMIAKYGQRFLPLYDFDWKTGDWTFKDLKGLTYEEEQVSSLNLRYGDIEVQHKKFAHCLREAKTVAHMLPKSPAPRVLPGDIMDADMLLFRV</sequence>
<organism evidence="4 5">
    <name type="scientific">Adiantum capillus-veneris</name>
    <name type="common">Maidenhair fern</name>
    <dbReference type="NCBI Taxonomy" id="13818"/>
    <lineage>
        <taxon>Eukaryota</taxon>
        <taxon>Viridiplantae</taxon>
        <taxon>Streptophyta</taxon>
        <taxon>Embryophyta</taxon>
        <taxon>Tracheophyta</taxon>
        <taxon>Polypodiopsida</taxon>
        <taxon>Polypodiidae</taxon>
        <taxon>Polypodiales</taxon>
        <taxon>Pteridineae</taxon>
        <taxon>Pteridaceae</taxon>
        <taxon>Vittarioideae</taxon>
        <taxon>Adiantum</taxon>
    </lineage>
</organism>
<keyword evidence="1" id="KW-0663">Pyridoxal phosphate</keyword>
<dbReference type="Gene3D" id="3.90.1150.10">
    <property type="entry name" value="Aspartate Aminotransferase, domain 1"/>
    <property type="match status" value="1"/>
</dbReference>
<evidence type="ECO:0000259" key="3">
    <source>
        <dbReference type="Pfam" id="PF00266"/>
    </source>
</evidence>
<dbReference type="InterPro" id="IPR015421">
    <property type="entry name" value="PyrdxlP-dep_Trfase_major"/>
</dbReference>
<dbReference type="EMBL" id="JABFUD020000022">
    <property type="protein sequence ID" value="KAI5062082.1"/>
    <property type="molecule type" value="Genomic_DNA"/>
</dbReference>
<dbReference type="InterPro" id="IPR015422">
    <property type="entry name" value="PyrdxlP-dep_Trfase_small"/>
</dbReference>